<keyword evidence="2" id="KW-0808">Transferase</keyword>
<feature type="domain" description="Uroporphyrinogen decarboxylase (URO-D)" evidence="1">
    <location>
        <begin position="166"/>
        <end position="360"/>
    </location>
</feature>
<dbReference type="GO" id="GO:0008168">
    <property type="term" value="F:methyltransferase activity"/>
    <property type="evidence" value="ECO:0007669"/>
    <property type="project" value="UniProtKB-KW"/>
</dbReference>
<gene>
    <name evidence="2" type="ORF">BWX89_00862</name>
</gene>
<dbReference type="SUPFAM" id="SSF51726">
    <property type="entry name" value="UROD/MetE-like"/>
    <property type="match status" value="1"/>
</dbReference>
<dbReference type="EMBL" id="MWDQ01000072">
    <property type="protein sequence ID" value="OQB73640.1"/>
    <property type="molecule type" value="Genomic_DNA"/>
</dbReference>
<dbReference type="InterPro" id="IPR000257">
    <property type="entry name" value="Uroporphyrinogen_deCOase"/>
</dbReference>
<dbReference type="GO" id="GO:0006779">
    <property type="term" value="P:porphyrin-containing compound biosynthetic process"/>
    <property type="evidence" value="ECO:0007669"/>
    <property type="project" value="InterPro"/>
</dbReference>
<evidence type="ECO:0000313" key="2">
    <source>
        <dbReference type="EMBL" id="OQB73640.1"/>
    </source>
</evidence>
<sequence length="366" mass="42161">MTSKERLIRVFKNQEIDRMPIRLWGVDPMFPDRQDWDVLYDITEKYELEIIRNWYPSKNESPELPYKSSVIEKILPEKGLKEITTTIFTPKGPLENVFCAPFTGAPGRVKKYFIEDVDDAKKWLSIPDAKTPEVNSYFELEKKTGNRAMLMVDIDEAMYMVQRLMGSEIFGYWLYDERELLKEMIDRAFNKLEKLVKHYLSYKIGDVYGWVGPELCIPPLASVKDFYEFVVEYDRKIINLVHDAKKLTWIHCHGDMKPVINGFIEMELDCLNPIEPPPVGSITLAQAKEICRGRMCLDGGIEDGAFYTMKPDGIRDLTIETIKQGKPGGGFILCPTSAPSTAAVLPDYVIENYKIFVETAVSMRDY</sequence>
<accession>A0A1V6C9U5</accession>
<dbReference type="PANTHER" id="PTHR47099">
    <property type="entry name" value="METHYLCOBAMIDE:COM METHYLTRANSFERASE MTBA"/>
    <property type="match status" value="1"/>
</dbReference>
<reference evidence="2" key="1">
    <citation type="submission" date="2017-02" db="EMBL/GenBank/DDBJ databases">
        <title>Delving into the versatile metabolic prowess of the omnipresent phylum Bacteroidetes.</title>
        <authorList>
            <person name="Nobu M.K."/>
            <person name="Mei R."/>
            <person name="Narihiro T."/>
            <person name="Kuroda K."/>
            <person name="Liu W.-T."/>
        </authorList>
    </citation>
    <scope>NUCLEOTIDE SEQUENCE</scope>
    <source>
        <strain evidence="2">ADurb.Bin131</strain>
    </source>
</reference>
<name>A0A1V6C9U5_UNCT6</name>
<organism evidence="2">
    <name type="scientific">candidate division TA06 bacterium ADurb.Bin131</name>
    <dbReference type="NCBI Taxonomy" id="1852827"/>
    <lineage>
        <taxon>Bacteria</taxon>
        <taxon>Bacteria division TA06</taxon>
    </lineage>
</organism>
<dbReference type="AlphaFoldDB" id="A0A1V6C9U5"/>
<dbReference type="PANTHER" id="PTHR47099:SF1">
    <property type="entry name" value="METHYLCOBAMIDE:COM METHYLTRANSFERASE MTBA"/>
    <property type="match status" value="1"/>
</dbReference>
<dbReference type="Pfam" id="PF01208">
    <property type="entry name" value="URO-D"/>
    <property type="match status" value="1"/>
</dbReference>
<dbReference type="InterPro" id="IPR052024">
    <property type="entry name" value="Methanogen_methyltrans"/>
</dbReference>
<protein>
    <submittedName>
        <fullName evidence="2">Methylcobalamin:coenzyme M methyltransferase</fullName>
    </submittedName>
</protein>
<evidence type="ECO:0000259" key="1">
    <source>
        <dbReference type="Pfam" id="PF01208"/>
    </source>
</evidence>
<dbReference type="Proteomes" id="UP000485562">
    <property type="component" value="Unassembled WGS sequence"/>
</dbReference>
<keyword evidence="2" id="KW-0489">Methyltransferase</keyword>
<dbReference type="GO" id="GO:0004853">
    <property type="term" value="F:uroporphyrinogen decarboxylase activity"/>
    <property type="evidence" value="ECO:0007669"/>
    <property type="project" value="InterPro"/>
</dbReference>
<dbReference type="Gene3D" id="3.20.20.210">
    <property type="match status" value="1"/>
</dbReference>
<dbReference type="GO" id="GO:0032259">
    <property type="term" value="P:methylation"/>
    <property type="evidence" value="ECO:0007669"/>
    <property type="project" value="UniProtKB-KW"/>
</dbReference>
<proteinExistence type="predicted"/>
<dbReference type="InterPro" id="IPR038071">
    <property type="entry name" value="UROD/MetE-like_sf"/>
</dbReference>
<comment type="caution">
    <text evidence="2">The sequence shown here is derived from an EMBL/GenBank/DDBJ whole genome shotgun (WGS) entry which is preliminary data.</text>
</comment>